<keyword evidence="2" id="KW-0418">Kinase</keyword>
<evidence type="ECO:0000313" key="2">
    <source>
        <dbReference type="EMBL" id="GAQ08526.1"/>
    </source>
</evidence>
<dbReference type="Proteomes" id="UP000465220">
    <property type="component" value="Unassembled WGS sequence"/>
</dbReference>
<dbReference type="InterPro" id="IPR000719">
    <property type="entry name" value="Prot_kinase_dom"/>
</dbReference>
<dbReference type="PANTHER" id="PTHR44167">
    <property type="entry name" value="OVARIAN-SPECIFIC SERINE/THREONINE-PROTEIN KINASE LOK-RELATED"/>
    <property type="match status" value="1"/>
</dbReference>
<comment type="caution">
    <text evidence="2">The sequence shown here is derived from an EMBL/GenBank/DDBJ whole genome shotgun (WGS) entry which is preliminary data.</text>
</comment>
<organism evidence="2 4">
    <name type="scientific">Aspergillus lentulus</name>
    <dbReference type="NCBI Taxonomy" id="293939"/>
    <lineage>
        <taxon>Eukaryota</taxon>
        <taxon>Fungi</taxon>
        <taxon>Dikarya</taxon>
        <taxon>Ascomycota</taxon>
        <taxon>Pezizomycotina</taxon>
        <taxon>Eurotiomycetes</taxon>
        <taxon>Eurotiomycetidae</taxon>
        <taxon>Eurotiales</taxon>
        <taxon>Aspergillaceae</taxon>
        <taxon>Aspergillus</taxon>
        <taxon>Aspergillus subgen. Fumigati</taxon>
    </lineage>
</organism>
<keyword evidence="5" id="KW-1185">Reference proteome</keyword>
<keyword evidence="2" id="KW-0808">Transferase</keyword>
<evidence type="ECO:0000313" key="3">
    <source>
        <dbReference type="EMBL" id="GFF77064.1"/>
    </source>
</evidence>
<dbReference type="PANTHER" id="PTHR44167:SF24">
    <property type="entry name" value="SERINE_THREONINE-PROTEIN KINASE CHK2"/>
    <property type="match status" value="1"/>
</dbReference>
<dbReference type="AlphaFoldDB" id="A0AAN4TC94"/>
<dbReference type="GO" id="GO:0005737">
    <property type="term" value="C:cytoplasm"/>
    <property type="evidence" value="ECO:0007669"/>
    <property type="project" value="TreeGrafter"/>
</dbReference>
<dbReference type="EMBL" id="BLKI01000024">
    <property type="protein sequence ID" value="GFF77064.1"/>
    <property type="molecule type" value="Genomic_DNA"/>
</dbReference>
<dbReference type="Gene3D" id="1.10.510.10">
    <property type="entry name" value="Transferase(Phosphotransferase) domain 1"/>
    <property type="match status" value="2"/>
</dbReference>
<name>A0AAN4TC94_ASPLE</name>
<protein>
    <submittedName>
        <fullName evidence="2">Cyclin-dependent kinase 11B</fullName>
    </submittedName>
</protein>
<dbReference type="EMBL" id="BCLY01000009">
    <property type="protein sequence ID" value="GAQ08526.1"/>
    <property type="molecule type" value="Genomic_DNA"/>
</dbReference>
<sequence>MSMATRMSAARQLLEALESLHKAGIVHRDLNESNCMWRMVPLHKLDRSAKYEALGRPLKRIIPYVELWKQGELVQPIEVPDNLRTEDFYLGDFGLAMQLGDPKDPSFACDMWSYMIIFAELYLGYTPFPTHFKGGIISGIVRCLGPLPESWKGLTLTREALIPGMIRG</sequence>
<dbReference type="InterPro" id="IPR011009">
    <property type="entry name" value="Kinase-like_dom_sf"/>
</dbReference>
<evidence type="ECO:0000259" key="1">
    <source>
        <dbReference type="PROSITE" id="PS50011"/>
    </source>
</evidence>
<dbReference type="GO" id="GO:0005524">
    <property type="term" value="F:ATP binding"/>
    <property type="evidence" value="ECO:0007669"/>
    <property type="project" value="InterPro"/>
</dbReference>
<dbReference type="PROSITE" id="PS50011">
    <property type="entry name" value="PROTEIN_KINASE_DOM"/>
    <property type="match status" value="1"/>
</dbReference>
<evidence type="ECO:0000313" key="4">
    <source>
        <dbReference type="Proteomes" id="UP000051487"/>
    </source>
</evidence>
<dbReference type="Proteomes" id="UP000051487">
    <property type="component" value="Unassembled WGS sequence"/>
</dbReference>
<dbReference type="GO" id="GO:0044773">
    <property type="term" value="P:mitotic DNA damage checkpoint signaling"/>
    <property type="evidence" value="ECO:0007669"/>
    <property type="project" value="TreeGrafter"/>
</dbReference>
<dbReference type="SUPFAM" id="SSF56112">
    <property type="entry name" value="Protein kinase-like (PK-like)"/>
    <property type="match status" value="1"/>
</dbReference>
<evidence type="ECO:0000313" key="5">
    <source>
        <dbReference type="Proteomes" id="UP000465220"/>
    </source>
</evidence>
<accession>A0AAN4TC94</accession>
<feature type="domain" description="Protein kinase" evidence="1">
    <location>
        <begin position="1"/>
        <end position="168"/>
    </location>
</feature>
<reference evidence="2 4" key="1">
    <citation type="submission" date="2015-11" db="EMBL/GenBank/DDBJ databases">
        <title>Aspergillus lentulus strain IFM 54703T.</title>
        <authorList>
            <person name="Kusuya Y."/>
            <person name="Sakai K."/>
            <person name="Kamei K."/>
            <person name="Takahashi H."/>
            <person name="Yaguchi T."/>
        </authorList>
    </citation>
    <scope>NUCLEOTIDE SEQUENCE [LARGE SCALE GENOMIC DNA]</scope>
    <source>
        <strain evidence="2 4">IFM 54703</strain>
    </source>
</reference>
<gene>
    <name evidence="2" type="ORF">ALT_5847</name>
    <name evidence="3" type="ORF">IFM60648_04862</name>
</gene>
<dbReference type="GO" id="GO:0004674">
    <property type="term" value="F:protein serine/threonine kinase activity"/>
    <property type="evidence" value="ECO:0007669"/>
    <property type="project" value="TreeGrafter"/>
</dbReference>
<reference evidence="3 5" key="2">
    <citation type="submission" date="2020-01" db="EMBL/GenBank/DDBJ databases">
        <title>Draft genome sequence of Aspergillus lentulus IFM 60648.</title>
        <authorList>
            <person name="Takahashi H."/>
            <person name="Yaguchi T."/>
        </authorList>
    </citation>
    <scope>NUCLEOTIDE SEQUENCE [LARGE SCALE GENOMIC DNA]</scope>
    <source>
        <strain evidence="3 5">IFM 60648</strain>
    </source>
</reference>
<dbReference type="GO" id="GO:0005634">
    <property type="term" value="C:nucleus"/>
    <property type="evidence" value="ECO:0007669"/>
    <property type="project" value="TreeGrafter"/>
</dbReference>
<proteinExistence type="predicted"/>